<dbReference type="InterPro" id="IPR035472">
    <property type="entry name" value="RpiR-like_SIS"/>
</dbReference>
<dbReference type="SUPFAM" id="SSF53697">
    <property type="entry name" value="SIS domain"/>
    <property type="match status" value="1"/>
</dbReference>
<dbReference type="InterPro" id="IPR001347">
    <property type="entry name" value="SIS_dom"/>
</dbReference>
<keyword evidence="3" id="KW-0804">Transcription</keyword>
<dbReference type="SUPFAM" id="SSF46689">
    <property type="entry name" value="Homeodomain-like"/>
    <property type="match status" value="1"/>
</dbReference>
<proteinExistence type="predicted"/>
<dbReference type="GO" id="GO:1901135">
    <property type="term" value="P:carbohydrate derivative metabolic process"/>
    <property type="evidence" value="ECO:0007669"/>
    <property type="project" value="InterPro"/>
</dbReference>
<sequence>MDVENIFRDVKLSKTEMTVLRFIQNDPEQCIRQGVRAVAEQCYSNPSSLVRLAKKLKFSGWLELVYFIKFNITMPKLDVTNDIDYMSVQPEEALTPLLASLKQQRILIHGSGFSQLIAQYIYNKFLVTGVNASLALWPDYEILEQKKNAACFDSIWIISKSGRSSSALNWIKALEGKEINLVCFTGDYQSPLAQAADTAFIIHDPQKFDDDIYWSNPFFGYCILGFERLLKMWFTSLRSNS</sequence>
<dbReference type="GO" id="GO:0003677">
    <property type="term" value="F:DNA binding"/>
    <property type="evidence" value="ECO:0007669"/>
    <property type="project" value="UniProtKB-KW"/>
</dbReference>
<dbReference type="GO" id="GO:0003700">
    <property type="term" value="F:DNA-binding transcription factor activity"/>
    <property type="evidence" value="ECO:0007669"/>
    <property type="project" value="InterPro"/>
</dbReference>
<evidence type="ECO:0000313" key="6">
    <source>
        <dbReference type="Proteomes" id="UP000019183"/>
    </source>
</evidence>
<dbReference type="PROSITE" id="PS51071">
    <property type="entry name" value="HTH_RPIR"/>
    <property type="match status" value="1"/>
</dbReference>
<feature type="domain" description="HTH rpiR-type" evidence="4">
    <location>
        <begin position="1"/>
        <end position="75"/>
    </location>
</feature>
<dbReference type="Gene3D" id="1.10.10.10">
    <property type="entry name" value="Winged helix-like DNA-binding domain superfamily/Winged helix DNA-binding domain"/>
    <property type="match status" value="1"/>
</dbReference>
<evidence type="ECO:0000256" key="1">
    <source>
        <dbReference type="ARBA" id="ARBA00023015"/>
    </source>
</evidence>
<keyword evidence="6" id="KW-1185">Reference proteome</keyword>
<organism evidence="5 6">
    <name type="scientific">Klebsiella pneumoniae IS43</name>
    <dbReference type="NCBI Taxonomy" id="1432552"/>
    <lineage>
        <taxon>Bacteria</taxon>
        <taxon>Pseudomonadati</taxon>
        <taxon>Pseudomonadota</taxon>
        <taxon>Gammaproteobacteria</taxon>
        <taxon>Enterobacterales</taxon>
        <taxon>Enterobacteriaceae</taxon>
        <taxon>Klebsiella/Raoultella group</taxon>
        <taxon>Klebsiella</taxon>
        <taxon>Klebsiella pneumoniae complex</taxon>
    </lineage>
</organism>
<dbReference type="Gene3D" id="3.40.50.10490">
    <property type="entry name" value="Glucose-6-phosphate isomerase like protein, domain 1"/>
    <property type="match status" value="1"/>
</dbReference>
<dbReference type="InterPro" id="IPR000281">
    <property type="entry name" value="HTH_RpiR"/>
</dbReference>
<evidence type="ECO:0000256" key="2">
    <source>
        <dbReference type="ARBA" id="ARBA00023125"/>
    </source>
</evidence>
<evidence type="ECO:0000313" key="5">
    <source>
        <dbReference type="EMBL" id="CDL07299.1"/>
    </source>
</evidence>
<keyword evidence="1" id="KW-0805">Transcription regulation</keyword>
<evidence type="ECO:0000259" key="4">
    <source>
        <dbReference type="PROSITE" id="PS51071"/>
    </source>
</evidence>
<dbReference type="Proteomes" id="UP000019183">
    <property type="component" value="Unassembled WGS sequence"/>
</dbReference>
<dbReference type="InterPro" id="IPR009057">
    <property type="entry name" value="Homeodomain-like_sf"/>
</dbReference>
<dbReference type="eggNOG" id="COG1737">
    <property type="taxonomic scope" value="Bacteria"/>
</dbReference>
<evidence type="ECO:0000256" key="3">
    <source>
        <dbReference type="ARBA" id="ARBA00023163"/>
    </source>
</evidence>
<name>W1DGZ6_KLEPN</name>
<dbReference type="InterPro" id="IPR047640">
    <property type="entry name" value="RpiR-like"/>
</dbReference>
<dbReference type="PANTHER" id="PTHR30514">
    <property type="entry name" value="GLUCOKINASE"/>
    <property type="match status" value="1"/>
</dbReference>
<dbReference type="InterPro" id="IPR046348">
    <property type="entry name" value="SIS_dom_sf"/>
</dbReference>
<dbReference type="AlphaFoldDB" id="W1DGZ6"/>
<comment type="caution">
    <text evidence="5">The sequence shown here is derived from an EMBL/GenBank/DDBJ whole genome shotgun (WGS) entry which is preliminary data.</text>
</comment>
<dbReference type="EMBL" id="CBWK010000021">
    <property type="protein sequence ID" value="CDL07299.1"/>
    <property type="molecule type" value="Genomic_DNA"/>
</dbReference>
<dbReference type="PANTHER" id="PTHR30514:SF21">
    <property type="entry name" value="RPIR-FAMILY TRANSCRIPTIONAL REGULATOR"/>
    <property type="match status" value="1"/>
</dbReference>
<keyword evidence="2" id="KW-0238">DNA-binding</keyword>
<dbReference type="GO" id="GO:0097367">
    <property type="term" value="F:carbohydrate derivative binding"/>
    <property type="evidence" value="ECO:0007669"/>
    <property type="project" value="InterPro"/>
</dbReference>
<dbReference type="Pfam" id="PF01380">
    <property type="entry name" value="SIS"/>
    <property type="match status" value="1"/>
</dbReference>
<dbReference type="CDD" id="cd05013">
    <property type="entry name" value="SIS_RpiR"/>
    <property type="match status" value="1"/>
</dbReference>
<accession>W1DGZ6</accession>
<reference evidence="5" key="1">
    <citation type="submission" date="2013-10" db="EMBL/GenBank/DDBJ databases">
        <title>Antibiotic resistance diversity of beta-lactamase producers in the General Hospital Vienna.</title>
        <authorList>
            <person name="Barisic I."/>
            <person name="Mitteregger D."/>
            <person name="Hirschl A.M."/>
            <person name="Noehammer C."/>
            <person name="Wiesinger-Mayr H."/>
        </authorList>
    </citation>
    <scope>NUCLEOTIDE SEQUENCE [LARGE SCALE GENOMIC DNA]</scope>
    <source>
        <strain evidence="5">IS43</strain>
    </source>
</reference>
<protein>
    <submittedName>
        <fullName evidence="5">Transcriptional regulator, RpiR family</fullName>
    </submittedName>
</protein>
<dbReference type="InterPro" id="IPR036388">
    <property type="entry name" value="WH-like_DNA-bd_sf"/>
</dbReference>
<dbReference type="Pfam" id="PF01418">
    <property type="entry name" value="HTH_6"/>
    <property type="match status" value="1"/>
</dbReference>